<keyword evidence="4" id="KW-1185">Reference proteome</keyword>
<dbReference type="Pfam" id="PF09704">
    <property type="entry name" value="Cas_Cas5d"/>
    <property type="match status" value="1"/>
</dbReference>
<evidence type="ECO:0000313" key="4">
    <source>
        <dbReference type="Proteomes" id="UP000315369"/>
    </source>
</evidence>
<name>A0A540X9G6_9BACT</name>
<keyword evidence="1 2" id="KW-0051">Antiviral defense</keyword>
<comment type="function">
    <text evidence="2">CRISPR (clustered regularly interspaced short palindromic repeat) is an adaptive immune system that provides protection against mobile genetic elements (viruses, transposable elements and conjugative plasmids). CRISPR clusters contain spacers, sequences complementary to antecedent mobile elements, and target invading nucleic acids. CRISPR clusters are transcribed and processed into CRISPR RNA (crRNA).</text>
</comment>
<sequence>MWMKTAASRRFRVRASGPIACFTRPEMKAERVSYEVMTPSAARGVLEAILWKPAIRWHLHEIAVLAPVKWTSFRRNEVNSRAVVGKFDYAADEDRAQRNTVALRDVDYVMTASFTLVPGKVGAEDNVRKFEEMFERRLEKGQFFHAPYLGCREFDARVEPAGEDLSPSEEGLGRRPLGLMFYDFAFGDAGAATRPLFFDAYLDHGVLQVPTWEQVLERNGGPS</sequence>
<dbReference type="GO" id="GO:0003723">
    <property type="term" value="F:RNA binding"/>
    <property type="evidence" value="ECO:0007669"/>
    <property type="project" value="UniProtKB-UniRule"/>
</dbReference>
<accession>A0A540X9G6</accession>
<dbReference type="GO" id="GO:0051607">
    <property type="term" value="P:defense response to virus"/>
    <property type="evidence" value="ECO:0007669"/>
    <property type="project" value="UniProtKB-UniRule"/>
</dbReference>
<dbReference type="GO" id="GO:0004519">
    <property type="term" value="F:endonuclease activity"/>
    <property type="evidence" value="ECO:0007669"/>
    <property type="project" value="UniProtKB-UniRule"/>
</dbReference>
<keyword evidence="2" id="KW-0540">Nuclease</keyword>
<dbReference type="CDD" id="cd09752">
    <property type="entry name" value="Cas5_I-C"/>
    <property type="match status" value="1"/>
</dbReference>
<keyword evidence="2" id="KW-0378">Hydrolase</keyword>
<proteinExistence type="inferred from homology"/>
<dbReference type="InterPro" id="IPR021124">
    <property type="entry name" value="CRISPR-assoc_prot_Cas5"/>
</dbReference>
<dbReference type="NCBIfam" id="TIGR02593">
    <property type="entry name" value="CRISPR_cas5"/>
    <property type="match status" value="1"/>
</dbReference>
<dbReference type="PIRSF" id="PIRSF029950">
    <property type="entry name" value="Cas_CT1134"/>
    <property type="match status" value="1"/>
</dbReference>
<comment type="similarity">
    <text evidence="2">Belongs to the CRISPR-associated protein Cas5 family. Subtype I-C/Dvulg subfamily.</text>
</comment>
<evidence type="ECO:0000256" key="1">
    <source>
        <dbReference type="ARBA" id="ARBA00023118"/>
    </source>
</evidence>
<evidence type="ECO:0000313" key="3">
    <source>
        <dbReference type="EMBL" id="TQF17931.1"/>
    </source>
</evidence>
<dbReference type="NCBIfam" id="TIGR01876">
    <property type="entry name" value="cas_Cas5d"/>
    <property type="match status" value="1"/>
</dbReference>
<gene>
    <name evidence="3" type="primary">cas5c</name>
    <name evidence="3" type="ORF">FJV41_00880</name>
</gene>
<organism evidence="3 4">
    <name type="scientific">Myxococcus llanfairpwllgwyngyllgogerychwyrndrobwllllantysiliogogogochensis</name>
    <dbReference type="NCBI Taxonomy" id="2590453"/>
    <lineage>
        <taxon>Bacteria</taxon>
        <taxon>Pseudomonadati</taxon>
        <taxon>Myxococcota</taxon>
        <taxon>Myxococcia</taxon>
        <taxon>Myxococcales</taxon>
        <taxon>Cystobacterineae</taxon>
        <taxon>Myxococcaceae</taxon>
        <taxon>Myxococcus</taxon>
    </lineage>
</organism>
<dbReference type="AlphaFoldDB" id="A0A540X9G6"/>
<dbReference type="EMBL" id="VIFM01000002">
    <property type="protein sequence ID" value="TQF17931.1"/>
    <property type="molecule type" value="Genomic_DNA"/>
</dbReference>
<keyword evidence="2" id="KW-0694">RNA-binding</keyword>
<protein>
    <recommendedName>
        <fullName evidence="2">pre-crRNA processing endonuclease</fullName>
        <ecNumber evidence="2">3.1.-.-</ecNumber>
    </recommendedName>
</protein>
<dbReference type="OrthoDB" id="5621871at2"/>
<dbReference type="InterPro" id="IPR010155">
    <property type="entry name" value="CRISPR-assoc_prot_Cas5d"/>
</dbReference>
<evidence type="ECO:0000256" key="2">
    <source>
        <dbReference type="PIRNR" id="PIRNR029950"/>
    </source>
</evidence>
<dbReference type="EC" id="3.1.-.-" evidence="2"/>
<dbReference type="Gene3D" id="3.30.70.2660">
    <property type="match status" value="1"/>
</dbReference>
<dbReference type="GO" id="GO:0016787">
    <property type="term" value="F:hydrolase activity"/>
    <property type="evidence" value="ECO:0007669"/>
    <property type="project" value="UniProtKB-KW"/>
</dbReference>
<dbReference type="GO" id="GO:0043571">
    <property type="term" value="P:maintenance of CRISPR repeat elements"/>
    <property type="evidence" value="ECO:0007669"/>
    <property type="project" value="UniProtKB-UniRule"/>
</dbReference>
<dbReference type="InterPro" id="IPR013422">
    <property type="entry name" value="CRISPR-assoc_prot_Cas5_N"/>
</dbReference>
<keyword evidence="2" id="KW-0255">Endonuclease</keyword>
<reference evidence="3 4" key="1">
    <citation type="submission" date="2019-06" db="EMBL/GenBank/DDBJ databases">
        <authorList>
            <person name="Livingstone P."/>
            <person name="Whitworth D."/>
        </authorList>
    </citation>
    <scope>NUCLEOTIDE SEQUENCE [LARGE SCALE GENOMIC DNA]</scope>
    <source>
        <strain evidence="3 4">AM401</strain>
    </source>
</reference>
<dbReference type="Proteomes" id="UP000315369">
    <property type="component" value="Unassembled WGS sequence"/>
</dbReference>
<comment type="caution">
    <text evidence="3">The sequence shown here is derived from an EMBL/GenBank/DDBJ whole genome shotgun (WGS) entry which is preliminary data.</text>
</comment>